<keyword evidence="2" id="KW-0805">Transcription regulation</keyword>
<keyword evidence="5" id="KW-0539">Nucleus</keyword>
<feature type="domain" description="TCP" evidence="7">
    <location>
        <begin position="51"/>
        <end position="105"/>
    </location>
</feature>
<comment type="subcellular location">
    <subcellularLocation>
        <location evidence="1">Nucleus</location>
    </subcellularLocation>
</comment>
<dbReference type="AlphaFoldDB" id="A0A9R0JFE4"/>
<feature type="compositionally biased region" description="Basic and acidic residues" evidence="6">
    <location>
        <begin position="50"/>
        <end position="62"/>
    </location>
</feature>
<evidence type="ECO:0000256" key="2">
    <source>
        <dbReference type="ARBA" id="ARBA00023015"/>
    </source>
</evidence>
<dbReference type="GO" id="GO:0043565">
    <property type="term" value="F:sequence-specific DNA binding"/>
    <property type="evidence" value="ECO:0000318"/>
    <property type="project" value="GO_Central"/>
</dbReference>
<accession>A0A9R0JFE4</accession>
<dbReference type="PANTHER" id="PTHR31072">
    <property type="entry name" value="TRANSCRIPTION FACTOR TCP4-RELATED"/>
    <property type="match status" value="1"/>
</dbReference>
<dbReference type="GO" id="GO:0003700">
    <property type="term" value="F:DNA-binding transcription factor activity"/>
    <property type="evidence" value="ECO:0000318"/>
    <property type="project" value="GO_Central"/>
</dbReference>
<dbReference type="GO" id="GO:0005634">
    <property type="term" value="C:nucleus"/>
    <property type="evidence" value="ECO:0000318"/>
    <property type="project" value="GO_Central"/>
</dbReference>
<dbReference type="RefSeq" id="XP_021865938.1">
    <property type="nucleotide sequence ID" value="XM_022010246.2"/>
</dbReference>
<gene>
    <name evidence="9" type="primary">LOC110804640</name>
</gene>
<reference evidence="8" key="1">
    <citation type="journal article" date="2021" name="Nat. Commun.">
        <title>Genomic analyses provide insights into spinach domestication and the genetic basis of agronomic traits.</title>
        <authorList>
            <person name="Cai X."/>
            <person name="Sun X."/>
            <person name="Xu C."/>
            <person name="Sun H."/>
            <person name="Wang X."/>
            <person name="Ge C."/>
            <person name="Zhang Z."/>
            <person name="Wang Q."/>
            <person name="Fei Z."/>
            <person name="Jiao C."/>
            <person name="Wang Q."/>
        </authorList>
    </citation>
    <scope>NUCLEOTIDE SEQUENCE [LARGE SCALE GENOMIC DNA]</scope>
    <source>
        <strain evidence="8">cv. Varoflay</strain>
    </source>
</reference>
<feature type="region of interest" description="Disordered" evidence="6">
    <location>
        <begin position="254"/>
        <end position="316"/>
    </location>
</feature>
<proteinExistence type="predicted"/>
<protein>
    <submittedName>
        <fullName evidence="9">Transcription factor TCP20-like</fullName>
    </submittedName>
</protein>
<dbReference type="KEGG" id="soe:110804640"/>
<evidence type="ECO:0000256" key="1">
    <source>
        <dbReference type="ARBA" id="ARBA00004123"/>
    </source>
</evidence>
<dbReference type="PANTHER" id="PTHR31072:SF218">
    <property type="entry name" value="TRANSCRIPTION FACTOR TCP11-RELATED"/>
    <property type="match status" value="1"/>
</dbReference>
<evidence type="ECO:0000313" key="8">
    <source>
        <dbReference type="Proteomes" id="UP000813463"/>
    </source>
</evidence>
<feature type="compositionally biased region" description="Low complexity" evidence="6">
    <location>
        <begin position="254"/>
        <end position="265"/>
    </location>
</feature>
<evidence type="ECO:0000256" key="4">
    <source>
        <dbReference type="ARBA" id="ARBA00023163"/>
    </source>
</evidence>
<name>A0A9R0JFE4_SPIOL</name>
<keyword evidence="8" id="KW-1185">Reference proteome</keyword>
<keyword evidence="3" id="KW-0238">DNA-binding</keyword>
<evidence type="ECO:0000313" key="9">
    <source>
        <dbReference type="RefSeq" id="XP_021865938.1"/>
    </source>
</evidence>
<keyword evidence="4" id="KW-0804">Transcription</keyword>
<dbReference type="InterPro" id="IPR017887">
    <property type="entry name" value="TF_TCP_subgr"/>
</dbReference>
<dbReference type="OrthoDB" id="1911901at2759"/>
<feature type="compositionally biased region" description="Low complexity" evidence="6">
    <location>
        <begin position="9"/>
        <end position="29"/>
    </location>
</feature>
<dbReference type="Proteomes" id="UP000813463">
    <property type="component" value="Chromosome 5"/>
</dbReference>
<dbReference type="GeneID" id="110804640"/>
<sequence length="316" mass="34097">MDDNRNPEENQQQPQQLVTISPSAATTTSSKDDLQQKQQLQQQLAPKRTSNKDRHTKVDGRSRRIRMPALCAARVFQLTRELGHKTDGETIQWLLQQAEPAIVAATGSGTIPASFLAASSSGASAVSQQGASVSLGLHSKLNDLRAGVEVGNRANWANFGDNLGRSQVGTSIWPSIGGGYAQVFDTGSNLVSQNSGYVTNFQLQGVGLPTTNMGLLSFTPILARGTQIPGLQLGLSQDGHGGVIGQLYQQQQQQQQQQLQHQQQQHQDHEQNNTGSGSGSGSAAATAEPVHQHQQQQQQQHHLQLQSHSNDNSREQ</sequence>
<evidence type="ECO:0000256" key="3">
    <source>
        <dbReference type="ARBA" id="ARBA00023125"/>
    </source>
</evidence>
<feature type="compositionally biased region" description="Low complexity" evidence="6">
    <location>
        <begin position="281"/>
        <end position="309"/>
    </location>
</feature>
<dbReference type="InterPro" id="IPR005333">
    <property type="entry name" value="Transcription_factor_TCP"/>
</dbReference>
<dbReference type="PROSITE" id="PS51369">
    <property type="entry name" value="TCP"/>
    <property type="match status" value="1"/>
</dbReference>
<evidence type="ECO:0000256" key="5">
    <source>
        <dbReference type="ARBA" id="ARBA00023242"/>
    </source>
</evidence>
<reference evidence="9" key="2">
    <citation type="submission" date="2025-08" db="UniProtKB">
        <authorList>
            <consortium name="RefSeq"/>
        </authorList>
    </citation>
    <scope>IDENTIFICATION</scope>
    <source>
        <tissue evidence="9">Leaf</tissue>
    </source>
</reference>
<evidence type="ECO:0000259" key="7">
    <source>
        <dbReference type="PROSITE" id="PS51369"/>
    </source>
</evidence>
<evidence type="ECO:0000256" key="6">
    <source>
        <dbReference type="SAM" id="MobiDB-lite"/>
    </source>
</evidence>
<feature type="region of interest" description="Disordered" evidence="6">
    <location>
        <begin position="1"/>
        <end position="64"/>
    </location>
</feature>
<organism evidence="8 9">
    <name type="scientific">Spinacia oleracea</name>
    <name type="common">Spinach</name>
    <dbReference type="NCBI Taxonomy" id="3562"/>
    <lineage>
        <taxon>Eukaryota</taxon>
        <taxon>Viridiplantae</taxon>
        <taxon>Streptophyta</taxon>
        <taxon>Embryophyta</taxon>
        <taxon>Tracheophyta</taxon>
        <taxon>Spermatophyta</taxon>
        <taxon>Magnoliopsida</taxon>
        <taxon>eudicotyledons</taxon>
        <taxon>Gunneridae</taxon>
        <taxon>Pentapetalae</taxon>
        <taxon>Caryophyllales</taxon>
        <taxon>Chenopodiaceae</taxon>
        <taxon>Chenopodioideae</taxon>
        <taxon>Anserineae</taxon>
        <taxon>Spinacia</taxon>
    </lineage>
</organism>
<dbReference type="Pfam" id="PF03634">
    <property type="entry name" value="TCP"/>
    <property type="match status" value="1"/>
</dbReference>